<dbReference type="EMBL" id="MNAD01001174">
    <property type="protein sequence ID" value="OJT07441.1"/>
    <property type="molecule type" value="Genomic_DNA"/>
</dbReference>
<evidence type="ECO:0000313" key="2">
    <source>
        <dbReference type="EMBL" id="OJT07441.1"/>
    </source>
</evidence>
<feature type="region of interest" description="Disordered" evidence="1">
    <location>
        <begin position="1"/>
        <end position="22"/>
    </location>
</feature>
<comment type="caution">
    <text evidence="2">The sequence shown here is derived from an EMBL/GenBank/DDBJ whole genome shotgun (WGS) entry which is preliminary data.</text>
</comment>
<name>A0A1M2VIL2_TRAPU</name>
<keyword evidence="3" id="KW-1185">Reference proteome</keyword>
<dbReference type="Proteomes" id="UP000184267">
    <property type="component" value="Unassembled WGS sequence"/>
</dbReference>
<feature type="compositionally biased region" description="Polar residues" evidence="1">
    <location>
        <begin position="159"/>
        <end position="190"/>
    </location>
</feature>
<protein>
    <submittedName>
        <fullName evidence="2">Uncharacterized protein</fullName>
    </submittedName>
</protein>
<dbReference type="AlphaFoldDB" id="A0A1M2VIL2"/>
<sequence length="236" mass="25595">MPAQPHTITNRRRARELSTGQSLPSEATTVTVYIPHAVASTLAVGQVVQLRVTSSSALGVDPFNPNLPLPEFHGSLNLPVVGPVIATRVQDGREVEFMVKNDYEDNQSVAYVCLRVSQGTENNSTTSSEEQFAAELTRHMKMLESNSNSELLNHRSDSEQITPSPLTQPAPTWSVANNQIHITNSPTEADTPSPPPHSDFTPTRCCAGTSADTLYKVQYKPRISSPLASTTATTEL</sequence>
<evidence type="ECO:0000313" key="3">
    <source>
        <dbReference type="Proteomes" id="UP000184267"/>
    </source>
</evidence>
<feature type="region of interest" description="Disordered" evidence="1">
    <location>
        <begin position="150"/>
        <end position="205"/>
    </location>
</feature>
<evidence type="ECO:0000256" key="1">
    <source>
        <dbReference type="SAM" id="MobiDB-lite"/>
    </source>
</evidence>
<organism evidence="2 3">
    <name type="scientific">Trametes pubescens</name>
    <name type="common">White-rot fungus</name>
    <dbReference type="NCBI Taxonomy" id="154538"/>
    <lineage>
        <taxon>Eukaryota</taxon>
        <taxon>Fungi</taxon>
        <taxon>Dikarya</taxon>
        <taxon>Basidiomycota</taxon>
        <taxon>Agaricomycotina</taxon>
        <taxon>Agaricomycetes</taxon>
        <taxon>Polyporales</taxon>
        <taxon>Polyporaceae</taxon>
        <taxon>Trametes</taxon>
    </lineage>
</organism>
<reference evidence="2 3" key="1">
    <citation type="submission" date="2016-10" db="EMBL/GenBank/DDBJ databases">
        <title>Genome sequence of the basidiomycete white-rot fungus Trametes pubescens.</title>
        <authorList>
            <person name="Makela M.R."/>
            <person name="Granchi Z."/>
            <person name="Peng M."/>
            <person name="De Vries R.P."/>
            <person name="Grigoriev I."/>
            <person name="Riley R."/>
            <person name="Hilden K."/>
        </authorList>
    </citation>
    <scope>NUCLEOTIDE SEQUENCE [LARGE SCALE GENOMIC DNA]</scope>
    <source>
        <strain evidence="2 3">FBCC735</strain>
    </source>
</reference>
<gene>
    <name evidence="2" type="ORF">TRAPUB_1709</name>
</gene>
<proteinExistence type="predicted"/>
<accession>A0A1M2VIL2</accession>